<organism evidence="2">
    <name type="scientific">Siphoviridae sp. ctlHU7</name>
    <dbReference type="NCBI Taxonomy" id="2827588"/>
    <lineage>
        <taxon>Viruses</taxon>
        <taxon>Duplodnaviria</taxon>
        <taxon>Heunggongvirae</taxon>
        <taxon>Uroviricota</taxon>
        <taxon>Caudoviricetes</taxon>
    </lineage>
</organism>
<protein>
    <submittedName>
        <fullName evidence="2">Uncharacterized protein</fullName>
    </submittedName>
</protein>
<proteinExistence type="predicted"/>
<name>A0A8S5LHR2_9CAUD</name>
<evidence type="ECO:0000256" key="1">
    <source>
        <dbReference type="SAM" id="MobiDB-lite"/>
    </source>
</evidence>
<reference evidence="2" key="1">
    <citation type="journal article" date="2021" name="Proc. Natl. Acad. Sci. U.S.A.">
        <title>A Catalog of Tens of Thousands of Viruses from Human Metagenomes Reveals Hidden Associations with Chronic Diseases.</title>
        <authorList>
            <person name="Tisza M.J."/>
            <person name="Buck C.B."/>
        </authorList>
    </citation>
    <scope>NUCLEOTIDE SEQUENCE</scope>
    <source>
        <strain evidence="2">CtlHU7</strain>
    </source>
</reference>
<accession>A0A8S5LHR2</accession>
<sequence>MAQGYRKRTDGEHTKGYKQGFDDGVKKCIEYLKRNSHEQTI</sequence>
<dbReference type="EMBL" id="BK015853">
    <property type="protein sequence ID" value="DAD69637.1"/>
    <property type="molecule type" value="Genomic_DNA"/>
</dbReference>
<feature type="region of interest" description="Disordered" evidence="1">
    <location>
        <begin position="1"/>
        <end position="21"/>
    </location>
</feature>
<evidence type="ECO:0000313" key="2">
    <source>
        <dbReference type="EMBL" id="DAD69637.1"/>
    </source>
</evidence>
<feature type="compositionally biased region" description="Basic and acidic residues" evidence="1">
    <location>
        <begin position="7"/>
        <end position="21"/>
    </location>
</feature>